<keyword evidence="3" id="KW-1185">Reference proteome</keyword>
<sequence>MFFSSMIPNKVEQNNPLQTVILQFMKEFKIAQILKKSNCRKERGISAIDLFQTLFSLVFTGKSFTRFLQNDTSCRKDTYYRFLNSSGVNWRRFLWLLATQVIFKSLAHLTSEDRVDVLIVDDSLYRRSRSKSVEMVARVYDHVSHRFVRGFRMLTLGWSDGNSFIPLAFSLLSSEKSKNRLCSTHSNIDKRSNGYKRRVEAMKKSTEVLVDLLQQVHSYGISAHHILFDSWFAFPSVLTKVARLGYHPIAMLKKTSKVFYHYQGKAMSLDSIYASVKKKRGRAKILASVPVHIRSPKGEVVDATIVFVRDRNRSRQWLALITTDVDLPDEEVVRLYGKRWDIEVFFKMLKSHLKLAKEFQGRSYDSMVAHSTIVFSRYILLALEKRRSADPRTIGGLFYDLCNELDDIKFASALLLLLEILEQCIKNTFSVTEQQRKTFFDNFIADLPCQFKARLGFSVCES</sequence>
<proteinExistence type="predicted"/>
<organism evidence="2 3">
    <name type="scientific">Heliobacterium mobile</name>
    <name type="common">Heliobacillus mobilis</name>
    <dbReference type="NCBI Taxonomy" id="28064"/>
    <lineage>
        <taxon>Bacteria</taxon>
        <taxon>Bacillati</taxon>
        <taxon>Bacillota</taxon>
        <taxon>Clostridia</taxon>
        <taxon>Eubacteriales</taxon>
        <taxon>Heliobacteriaceae</taxon>
        <taxon>Heliobacterium</taxon>
    </lineage>
</organism>
<gene>
    <name evidence="2" type="ORF">GJ688_19670</name>
</gene>
<dbReference type="InterPro" id="IPR038721">
    <property type="entry name" value="IS701-like_DDE_dom"/>
</dbReference>
<comment type="caution">
    <text evidence="2">The sequence shown here is derived from an EMBL/GenBank/DDBJ whole genome shotgun (WGS) entry which is preliminary data.</text>
</comment>
<evidence type="ECO:0000259" key="1">
    <source>
        <dbReference type="Pfam" id="PF13546"/>
    </source>
</evidence>
<dbReference type="Proteomes" id="UP000430670">
    <property type="component" value="Unassembled WGS sequence"/>
</dbReference>
<evidence type="ECO:0000313" key="2">
    <source>
        <dbReference type="EMBL" id="MTV51079.1"/>
    </source>
</evidence>
<dbReference type="InterPro" id="IPR012337">
    <property type="entry name" value="RNaseH-like_sf"/>
</dbReference>
<evidence type="ECO:0000313" key="3">
    <source>
        <dbReference type="Proteomes" id="UP000430670"/>
    </source>
</evidence>
<dbReference type="AlphaFoldDB" id="A0A6I3SQ89"/>
<dbReference type="SUPFAM" id="SSF53098">
    <property type="entry name" value="Ribonuclease H-like"/>
    <property type="match status" value="1"/>
</dbReference>
<accession>A0A6I3SQ89</accession>
<feature type="domain" description="Transposase IS701-like DDE" evidence="1">
    <location>
        <begin position="61"/>
        <end position="265"/>
    </location>
</feature>
<dbReference type="OrthoDB" id="29496at2"/>
<protein>
    <submittedName>
        <fullName evidence="2">Transposase</fullName>
    </submittedName>
</protein>
<dbReference type="Pfam" id="PF13546">
    <property type="entry name" value="DDE_5"/>
    <property type="match status" value="1"/>
</dbReference>
<dbReference type="Gene3D" id="3.90.350.10">
    <property type="entry name" value="Transposase Inhibitor Protein From Tn5, Chain A, domain 1"/>
    <property type="match status" value="1"/>
</dbReference>
<dbReference type="EMBL" id="WNKU01000084">
    <property type="protein sequence ID" value="MTV51079.1"/>
    <property type="molecule type" value="Genomic_DNA"/>
</dbReference>
<name>A0A6I3SQ89_HELMO</name>
<reference evidence="2 3" key="1">
    <citation type="submission" date="2019-11" db="EMBL/GenBank/DDBJ databases">
        <title>Whole-genome sequence of a the green, strictly anaerobic photosynthetic bacterium Heliobacillus mobilis DSM 6151.</title>
        <authorList>
            <person name="Kyndt J.A."/>
            <person name="Meyer T.E."/>
        </authorList>
    </citation>
    <scope>NUCLEOTIDE SEQUENCE [LARGE SCALE GENOMIC DNA]</scope>
    <source>
        <strain evidence="2 3">DSM 6151</strain>
    </source>
</reference>